<dbReference type="PIRSF" id="PIRSF001267">
    <property type="entry name" value="Pyrophosphatase_GppA_Ppx"/>
    <property type="match status" value="1"/>
</dbReference>
<dbReference type="PANTHER" id="PTHR30005">
    <property type="entry name" value="EXOPOLYPHOSPHATASE"/>
    <property type="match status" value="1"/>
</dbReference>
<organism evidence="4 5">
    <name type="scientific">Psittacicella hinzii</name>
    <dbReference type="NCBI Taxonomy" id="2028575"/>
    <lineage>
        <taxon>Bacteria</taxon>
        <taxon>Pseudomonadati</taxon>
        <taxon>Pseudomonadota</taxon>
        <taxon>Gammaproteobacteria</taxon>
        <taxon>Pasteurellales</taxon>
        <taxon>Psittacicellaceae</taxon>
        <taxon>Psittacicella</taxon>
    </lineage>
</organism>
<dbReference type="InterPro" id="IPR030673">
    <property type="entry name" value="PyroPPase_GppA_Ppx"/>
</dbReference>
<evidence type="ECO:0000259" key="2">
    <source>
        <dbReference type="Pfam" id="PF02541"/>
    </source>
</evidence>
<feature type="domain" description="Ppx/GppA phosphatase N-terminal" evidence="2">
    <location>
        <begin position="262"/>
        <end position="348"/>
    </location>
</feature>
<dbReference type="Gene3D" id="1.10.3210.10">
    <property type="entry name" value="Hypothetical protein af1432"/>
    <property type="match status" value="1"/>
</dbReference>
<accession>A0A3A1YI77</accession>
<dbReference type="InterPro" id="IPR050273">
    <property type="entry name" value="GppA/Ppx_hydrolase"/>
</dbReference>
<dbReference type="GO" id="GO:0004309">
    <property type="term" value="F:exopolyphosphatase activity"/>
    <property type="evidence" value="ECO:0007669"/>
    <property type="project" value="TreeGrafter"/>
</dbReference>
<dbReference type="SUPFAM" id="SSF109604">
    <property type="entry name" value="HD-domain/PDEase-like"/>
    <property type="match status" value="1"/>
</dbReference>
<proteinExistence type="predicted"/>
<dbReference type="Pfam" id="PF02541">
    <property type="entry name" value="Ppx-GppA"/>
    <property type="match status" value="2"/>
</dbReference>
<keyword evidence="1" id="KW-0378">Hydrolase</keyword>
<dbReference type="OrthoDB" id="9793035at2"/>
<evidence type="ECO:0000313" key="4">
    <source>
        <dbReference type="EMBL" id="RIY37963.1"/>
    </source>
</evidence>
<dbReference type="GO" id="GO:0006798">
    <property type="term" value="P:polyphosphate catabolic process"/>
    <property type="evidence" value="ECO:0007669"/>
    <property type="project" value="TreeGrafter"/>
</dbReference>
<dbReference type="Proteomes" id="UP000265916">
    <property type="component" value="Unassembled WGS sequence"/>
</dbReference>
<dbReference type="PANTHER" id="PTHR30005:SF14">
    <property type="entry name" value="EXOPOLYPHOSPHATASE"/>
    <property type="match status" value="1"/>
</dbReference>
<evidence type="ECO:0000256" key="1">
    <source>
        <dbReference type="ARBA" id="ARBA00022801"/>
    </source>
</evidence>
<name>A0A3A1YI77_9GAMM</name>
<protein>
    <recommendedName>
        <fullName evidence="6">Exopolyphosphatase</fullName>
    </recommendedName>
</protein>
<dbReference type="InterPro" id="IPR048950">
    <property type="entry name" value="Ppx_GppA_C"/>
</dbReference>
<evidence type="ECO:0000313" key="5">
    <source>
        <dbReference type="Proteomes" id="UP000265916"/>
    </source>
</evidence>
<gene>
    <name evidence="4" type="ORF">CKF58_04335</name>
</gene>
<sequence length="540" mass="61135">MFHHKKSPKYIAIIDLGSNSFNLIIARNFGLSRPVIKRFNITVQLARYLTADNILLPEGIERCCNALAAIQEFISHFGNDIEVRANATYTIRSTKNQEELLTAINKVFPHKIKILTGIEEANTIFKGIALSNPITQPFIAVDIGGGSTEMILSNNLEPEYLTSNNLGCVSFSQKFFSDGKFNAELFNQAYKAACQIFTKELDNPIVHKYLNIAHAVGSSGTIKNTILTVKSNFKDAAKRINHLLAHPEPENPLYDAKLLSSLQQQIKEFADKFGNPEHLTAQNLEYLVQMVLQHNSCAQLCYTGFDPSGREVLAGGLSILRALFNVFKFQKLTYSHSALREGVLFGDQESDIFKHIRLFTVHNLRRKYQIEHKLFNSFYQQALSLVQQDKLLFETYNKQDIANYCTFMLVGSAISDDDFFAHSGYIVKNSNLYGFSDAEIAKIHQFIDCLNNDCAQADQATQQLAVLLRITYNFTFSNLPKLIKQGKVKLAFTYQDNHIETINLYLLDEQVQNAPYIITNVKRLNKMLEKQSIQINVLNG</sequence>
<feature type="domain" description="Ppx/GppA phosphatase N-terminal" evidence="2">
    <location>
        <begin position="27"/>
        <end position="240"/>
    </location>
</feature>
<dbReference type="InterPro" id="IPR003695">
    <property type="entry name" value="Ppx_GppA_N"/>
</dbReference>
<dbReference type="SUPFAM" id="SSF53067">
    <property type="entry name" value="Actin-like ATPase domain"/>
    <property type="match status" value="2"/>
</dbReference>
<comment type="caution">
    <text evidence="4">The sequence shown here is derived from an EMBL/GenBank/DDBJ whole genome shotgun (WGS) entry which is preliminary data.</text>
</comment>
<dbReference type="Gene3D" id="3.30.420.40">
    <property type="match status" value="1"/>
</dbReference>
<dbReference type="Gene3D" id="3.30.420.150">
    <property type="entry name" value="Exopolyphosphatase. Domain 2"/>
    <property type="match status" value="1"/>
</dbReference>
<keyword evidence="5" id="KW-1185">Reference proteome</keyword>
<reference evidence="4 5" key="1">
    <citation type="submission" date="2017-08" db="EMBL/GenBank/DDBJ databases">
        <title>Reclassification of Bisgaard taxon 37 and 44.</title>
        <authorList>
            <person name="Christensen H."/>
        </authorList>
    </citation>
    <scope>NUCLEOTIDE SEQUENCE [LARGE SCALE GENOMIC DNA]</scope>
    <source>
        <strain evidence="4 5">111</strain>
    </source>
</reference>
<feature type="domain" description="Ppx/GppA phosphatase C-terminal" evidence="3">
    <location>
        <begin position="356"/>
        <end position="453"/>
    </location>
</feature>
<dbReference type="InterPro" id="IPR043129">
    <property type="entry name" value="ATPase_NBD"/>
</dbReference>
<dbReference type="EMBL" id="NRJG01000069">
    <property type="protein sequence ID" value="RIY37963.1"/>
    <property type="molecule type" value="Genomic_DNA"/>
</dbReference>
<dbReference type="Pfam" id="PF21447">
    <property type="entry name" value="Ppx-GppA_III"/>
    <property type="match status" value="1"/>
</dbReference>
<dbReference type="AlphaFoldDB" id="A0A3A1YI77"/>
<evidence type="ECO:0000259" key="3">
    <source>
        <dbReference type="Pfam" id="PF21447"/>
    </source>
</evidence>
<evidence type="ECO:0008006" key="6">
    <source>
        <dbReference type="Google" id="ProtNLM"/>
    </source>
</evidence>
<dbReference type="RefSeq" id="WP_119531343.1">
    <property type="nucleotide sequence ID" value="NZ_JBHSSP010000013.1"/>
</dbReference>